<dbReference type="PROSITE" id="PS50007">
    <property type="entry name" value="PIPLC_X_DOMAIN"/>
    <property type="match status" value="1"/>
</dbReference>
<protein>
    <submittedName>
        <fullName evidence="4">PLCXc domain-containing protein</fullName>
    </submittedName>
</protein>
<feature type="domain" description="Phosphatidylinositol-specific phospholipase C X" evidence="1">
    <location>
        <begin position="59"/>
        <end position="167"/>
    </location>
</feature>
<dbReference type="InterPro" id="IPR051057">
    <property type="entry name" value="PI-PLC_domain"/>
</dbReference>
<evidence type="ECO:0000259" key="1">
    <source>
        <dbReference type="Pfam" id="PF00388"/>
    </source>
</evidence>
<keyword evidence="3" id="KW-1185">Reference proteome</keyword>
<dbReference type="SUPFAM" id="SSF51695">
    <property type="entry name" value="PLC-like phosphodiesterases"/>
    <property type="match status" value="1"/>
</dbReference>
<dbReference type="PANTHER" id="PTHR13593">
    <property type="match status" value="1"/>
</dbReference>
<proteinExistence type="predicted"/>
<reference evidence="2 3" key="2">
    <citation type="submission" date="2018-11" db="EMBL/GenBank/DDBJ databases">
        <authorList>
            <consortium name="Pathogen Informatics"/>
        </authorList>
    </citation>
    <scope>NUCLEOTIDE SEQUENCE [LARGE SCALE GENOMIC DNA]</scope>
</reference>
<dbReference type="InterPro" id="IPR000909">
    <property type="entry name" value="PLipase_C_PInositol-sp_X_dom"/>
</dbReference>
<dbReference type="Gene3D" id="3.20.20.190">
    <property type="entry name" value="Phosphatidylinositol (PI) phosphodiesterase"/>
    <property type="match status" value="1"/>
</dbReference>
<dbReference type="AlphaFoldDB" id="A0A183CXB8"/>
<gene>
    <name evidence="2" type="ORF">GPUH_LOCUS1109</name>
</gene>
<name>A0A183CXB8_9BILA</name>
<dbReference type="Proteomes" id="UP000271098">
    <property type="component" value="Unassembled WGS sequence"/>
</dbReference>
<organism evidence="4">
    <name type="scientific">Gongylonema pulchrum</name>
    <dbReference type="NCBI Taxonomy" id="637853"/>
    <lineage>
        <taxon>Eukaryota</taxon>
        <taxon>Metazoa</taxon>
        <taxon>Ecdysozoa</taxon>
        <taxon>Nematoda</taxon>
        <taxon>Chromadorea</taxon>
        <taxon>Rhabditida</taxon>
        <taxon>Spirurina</taxon>
        <taxon>Spiruromorpha</taxon>
        <taxon>Spiruroidea</taxon>
        <taxon>Gongylonematidae</taxon>
        <taxon>Gongylonema</taxon>
    </lineage>
</organism>
<dbReference type="WBParaSite" id="GPUH_0000110901-mRNA-1">
    <property type="protein sequence ID" value="GPUH_0000110901-mRNA-1"/>
    <property type="gene ID" value="GPUH_0000110901"/>
</dbReference>
<sequence length="300" mass="34298">MSELPSATRDKPLMTLAIPGSHLSGSCSLKEDGEITPDQAWCVRVLNSNDMIRKAVYNWSRVQVLSIKQQLEAGVRFLDVRVAAINESFYVVHGLRAMEIRELFKRVDDFVSLHPKEVILIDINHFYEFHEQQHEKLLDMISTLFGDRLINRPATTRTAMSYTLNKIWNGAGRVIVFYQPPLPSPDTTDINGHAGPSDIIKLPNYVWSRQFIKSPWPKTEDTRRMIDEVADIIQSRVLEDGFQVCQAIVTLTVNSIIRQPTGTFEARFGRRATRALVDWLRRVSTIPLFTLLEEITFANT</sequence>
<reference evidence="4" key="1">
    <citation type="submission" date="2016-06" db="UniProtKB">
        <authorList>
            <consortium name="WormBaseParasite"/>
        </authorList>
    </citation>
    <scope>IDENTIFICATION</scope>
</reference>
<evidence type="ECO:0000313" key="3">
    <source>
        <dbReference type="Proteomes" id="UP000271098"/>
    </source>
</evidence>
<dbReference type="InterPro" id="IPR017946">
    <property type="entry name" value="PLC-like_Pdiesterase_TIM-brl"/>
</dbReference>
<evidence type="ECO:0000313" key="4">
    <source>
        <dbReference type="WBParaSite" id="GPUH_0000110901-mRNA-1"/>
    </source>
</evidence>
<dbReference type="OrthoDB" id="1046782at2759"/>
<dbReference type="CDD" id="cd08616">
    <property type="entry name" value="PI-PLCXD1c"/>
    <property type="match status" value="1"/>
</dbReference>
<dbReference type="PANTHER" id="PTHR13593:SF113">
    <property type="entry name" value="SI:DKEY-266F7.9"/>
    <property type="match status" value="1"/>
</dbReference>
<dbReference type="GO" id="GO:0006629">
    <property type="term" value="P:lipid metabolic process"/>
    <property type="evidence" value="ECO:0007669"/>
    <property type="project" value="InterPro"/>
</dbReference>
<accession>A0A183CXB8</accession>
<dbReference type="Pfam" id="PF00388">
    <property type="entry name" value="PI-PLC-X"/>
    <property type="match status" value="1"/>
</dbReference>
<dbReference type="GO" id="GO:0008081">
    <property type="term" value="F:phosphoric diester hydrolase activity"/>
    <property type="evidence" value="ECO:0007669"/>
    <property type="project" value="InterPro"/>
</dbReference>
<dbReference type="InterPro" id="IPR042158">
    <property type="entry name" value="PLCXD1/2/3"/>
</dbReference>
<evidence type="ECO:0000313" key="2">
    <source>
        <dbReference type="EMBL" id="VDK29394.1"/>
    </source>
</evidence>
<dbReference type="EMBL" id="UYRT01001242">
    <property type="protein sequence ID" value="VDK29394.1"/>
    <property type="molecule type" value="Genomic_DNA"/>
</dbReference>